<accession>A0A062U5P2</accession>
<dbReference type="InterPro" id="IPR036271">
    <property type="entry name" value="Tet_transcr_reg_TetR-rel_C_sf"/>
</dbReference>
<dbReference type="InterPro" id="IPR001647">
    <property type="entry name" value="HTH_TetR"/>
</dbReference>
<keyword evidence="1 2" id="KW-0238">DNA-binding</keyword>
<dbReference type="Gene3D" id="1.10.10.60">
    <property type="entry name" value="Homeodomain-like"/>
    <property type="match status" value="1"/>
</dbReference>
<dbReference type="SUPFAM" id="SSF46689">
    <property type="entry name" value="Homeodomain-like"/>
    <property type="match status" value="1"/>
</dbReference>
<evidence type="ECO:0000256" key="2">
    <source>
        <dbReference type="PROSITE-ProRule" id="PRU00335"/>
    </source>
</evidence>
<evidence type="ECO:0000259" key="3">
    <source>
        <dbReference type="PROSITE" id="PS50977"/>
    </source>
</evidence>
<reference evidence="4 5" key="1">
    <citation type="journal article" date="2014" name="Antonie Van Leeuwenhoek">
        <title>Hyphomonas beringensis sp. nov. and Hyphomonas chukchiensis sp. nov., isolated from surface seawater of the Bering Sea and Chukchi Sea.</title>
        <authorList>
            <person name="Li C."/>
            <person name="Lai Q."/>
            <person name="Li G."/>
            <person name="Dong C."/>
            <person name="Wang J."/>
            <person name="Liao Y."/>
            <person name="Shao Z."/>
        </authorList>
    </citation>
    <scope>NUCLEOTIDE SEQUENCE [LARGE SCALE GENOMIC DNA]</scope>
    <source>
        <strain evidence="4 5">25B14_1</strain>
    </source>
</reference>
<evidence type="ECO:0000313" key="4">
    <source>
        <dbReference type="EMBL" id="KCZ51944.1"/>
    </source>
</evidence>
<dbReference type="STRING" id="1280946.HY29_05245"/>
<dbReference type="GO" id="GO:0003677">
    <property type="term" value="F:DNA binding"/>
    <property type="evidence" value="ECO:0007669"/>
    <property type="project" value="UniProtKB-UniRule"/>
</dbReference>
<protein>
    <recommendedName>
        <fullName evidence="3">HTH tetR-type domain-containing protein</fullName>
    </recommendedName>
</protein>
<organism evidence="4 5">
    <name type="scientific">Hyphomonas beringensis</name>
    <dbReference type="NCBI Taxonomy" id="1280946"/>
    <lineage>
        <taxon>Bacteria</taxon>
        <taxon>Pseudomonadati</taxon>
        <taxon>Pseudomonadota</taxon>
        <taxon>Alphaproteobacteria</taxon>
        <taxon>Hyphomonadales</taxon>
        <taxon>Hyphomonadaceae</taxon>
        <taxon>Hyphomonas</taxon>
    </lineage>
</organism>
<dbReference type="AlphaFoldDB" id="A0A062U5P2"/>
<dbReference type="SUPFAM" id="SSF48498">
    <property type="entry name" value="Tetracyclin repressor-like, C-terminal domain"/>
    <property type="match status" value="1"/>
</dbReference>
<keyword evidence="5" id="KW-1185">Reference proteome</keyword>
<dbReference type="eggNOG" id="COG1309">
    <property type="taxonomic scope" value="Bacteria"/>
</dbReference>
<dbReference type="Gene3D" id="1.10.357.10">
    <property type="entry name" value="Tetracycline Repressor, domain 2"/>
    <property type="match status" value="1"/>
</dbReference>
<evidence type="ECO:0000313" key="5">
    <source>
        <dbReference type="Proteomes" id="UP000027037"/>
    </source>
</evidence>
<dbReference type="PROSITE" id="PS50977">
    <property type="entry name" value="HTH_TETR_2"/>
    <property type="match status" value="1"/>
</dbReference>
<comment type="caution">
    <text evidence="4">The sequence shown here is derived from an EMBL/GenBank/DDBJ whole genome shotgun (WGS) entry which is preliminary data.</text>
</comment>
<evidence type="ECO:0000256" key="1">
    <source>
        <dbReference type="ARBA" id="ARBA00023125"/>
    </source>
</evidence>
<dbReference type="EMBL" id="AWFF01000076">
    <property type="protein sequence ID" value="KCZ51944.1"/>
    <property type="molecule type" value="Genomic_DNA"/>
</dbReference>
<dbReference type="Pfam" id="PF00440">
    <property type="entry name" value="TetR_N"/>
    <property type="match status" value="1"/>
</dbReference>
<dbReference type="PATRIC" id="fig|1280946.3.peg.3139"/>
<proteinExistence type="predicted"/>
<dbReference type="Proteomes" id="UP000027037">
    <property type="component" value="Unassembled WGS sequence"/>
</dbReference>
<name>A0A062U5P2_9PROT</name>
<gene>
    <name evidence="4" type="ORF">HY29_05245</name>
</gene>
<feature type="DNA-binding region" description="H-T-H motif" evidence="2">
    <location>
        <begin position="55"/>
        <end position="74"/>
    </location>
</feature>
<dbReference type="InterPro" id="IPR009057">
    <property type="entry name" value="Homeodomain-like_sf"/>
</dbReference>
<sequence length="242" mass="28090">MPVADLACHPLSFDMAEVFDEQQDAPGLTKGQRTLLKVKAAVARALEQTPYQMLRISDVADQAQISYGLFYHYYKDKERATVEVLLDFLEHLEKTYAQIHVSDDDYASLYQPNLFYLDVNRRNAGLIRACLTVSEEVESFREQYTLLIDRWHRRMAQSIRRNQKTTDELLPDAELVAYGVGGMIDQYCRQVYAQQNPFLSRLIENTHHFAETVSIMWYRAVYGRSPTKQQILNCRPDHKSGE</sequence>
<feature type="domain" description="HTH tetR-type" evidence="3">
    <location>
        <begin position="32"/>
        <end position="92"/>
    </location>
</feature>